<dbReference type="SUPFAM" id="SSF51430">
    <property type="entry name" value="NAD(P)-linked oxidoreductase"/>
    <property type="match status" value="1"/>
</dbReference>
<dbReference type="RefSeq" id="XP_018321268.1">
    <property type="nucleotide sequence ID" value="XM_018465766.2"/>
</dbReference>
<dbReference type="GO" id="GO:0016616">
    <property type="term" value="F:oxidoreductase activity, acting on the CH-OH group of donors, NAD or NADP as acceptor"/>
    <property type="evidence" value="ECO:0007669"/>
    <property type="project" value="UniProtKB-ARBA"/>
</dbReference>
<keyword evidence="3" id="KW-0560">Oxidoreductase</keyword>
<dbReference type="PANTHER" id="PTHR43827:SF3">
    <property type="entry name" value="NADP-DEPENDENT OXIDOREDUCTASE DOMAIN-CONTAINING PROTEIN"/>
    <property type="match status" value="1"/>
</dbReference>
<feature type="domain" description="NADP-dependent oxidoreductase" evidence="7">
    <location>
        <begin position="19"/>
        <end position="277"/>
    </location>
</feature>
<feature type="site" description="Lowers pKa of active site Tyr" evidence="6">
    <location>
        <position position="82"/>
    </location>
</feature>
<evidence type="ECO:0000313" key="8">
    <source>
        <dbReference type="Proteomes" id="UP000192223"/>
    </source>
</evidence>
<evidence type="ECO:0000256" key="4">
    <source>
        <dbReference type="PIRSR" id="PIRSR000097-1"/>
    </source>
</evidence>
<organism evidence="8 9">
    <name type="scientific">Agrilus planipennis</name>
    <name type="common">Emerald ash borer</name>
    <name type="synonym">Agrilus marcopoli</name>
    <dbReference type="NCBI Taxonomy" id="224129"/>
    <lineage>
        <taxon>Eukaryota</taxon>
        <taxon>Metazoa</taxon>
        <taxon>Ecdysozoa</taxon>
        <taxon>Arthropoda</taxon>
        <taxon>Hexapoda</taxon>
        <taxon>Insecta</taxon>
        <taxon>Pterygota</taxon>
        <taxon>Neoptera</taxon>
        <taxon>Endopterygota</taxon>
        <taxon>Coleoptera</taxon>
        <taxon>Polyphaga</taxon>
        <taxon>Elateriformia</taxon>
        <taxon>Buprestoidea</taxon>
        <taxon>Buprestidae</taxon>
        <taxon>Agrilinae</taxon>
        <taxon>Agrilus</taxon>
    </lineage>
</organism>
<dbReference type="Pfam" id="PF00248">
    <property type="entry name" value="Aldo_ket_red"/>
    <property type="match status" value="1"/>
</dbReference>
<evidence type="ECO:0000313" key="9">
    <source>
        <dbReference type="RefSeq" id="XP_018321268.1"/>
    </source>
</evidence>
<gene>
    <name evidence="9" type="primary">LOC108734282</name>
</gene>
<keyword evidence="8" id="KW-1185">Reference proteome</keyword>
<dbReference type="CDD" id="cd19136">
    <property type="entry name" value="AKR_DrGR-like"/>
    <property type="match status" value="1"/>
</dbReference>
<dbReference type="Gene3D" id="3.20.20.100">
    <property type="entry name" value="NADP-dependent oxidoreductase domain"/>
    <property type="match status" value="1"/>
</dbReference>
<dbReference type="PROSITE" id="PS00798">
    <property type="entry name" value="ALDOKETO_REDUCTASE_1"/>
    <property type="match status" value="1"/>
</dbReference>
<dbReference type="Proteomes" id="UP000192223">
    <property type="component" value="Unplaced"/>
</dbReference>
<dbReference type="STRING" id="224129.A0A1W4WMC6"/>
<dbReference type="KEGG" id="apln:108734282"/>
<dbReference type="PIRSF" id="PIRSF000097">
    <property type="entry name" value="AKR"/>
    <property type="match status" value="1"/>
</dbReference>
<proteinExistence type="inferred from homology"/>
<dbReference type="OrthoDB" id="416253at2759"/>
<dbReference type="AlphaFoldDB" id="A0A1W4WMC6"/>
<dbReference type="InterPro" id="IPR036812">
    <property type="entry name" value="NAD(P)_OxRdtase_dom_sf"/>
</dbReference>
<dbReference type="GeneID" id="108734282"/>
<dbReference type="InterPro" id="IPR020471">
    <property type="entry name" value="AKR"/>
</dbReference>
<name>A0A1W4WMC6_AGRPL</name>
<feature type="active site" description="Proton donor" evidence="4">
    <location>
        <position position="53"/>
    </location>
</feature>
<dbReference type="InParanoid" id="A0A1W4WMC6"/>
<dbReference type="FunFam" id="3.20.20.100:FF:000002">
    <property type="entry name" value="2,5-diketo-D-gluconic acid reductase A"/>
    <property type="match status" value="1"/>
</dbReference>
<evidence type="ECO:0000256" key="5">
    <source>
        <dbReference type="PIRSR" id="PIRSR000097-2"/>
    </source>
</evidence>
<dbReference type="InterPro" id="IPR018170">
    <property type="entry name" value="Aldo/ket_reductase_CS"/>
</dbReference>
<keyword evidence="2" id="KW-0521">NADP</keyword>
<evidence type="ECO:0000256" key="2">
    <source>
        <dbReference type="ARBA" id="ARBA00022857"/>
    </source>
</evidence>
<reference evidence="9" key="1">
    <citation type="submission" date="2025-08" db="UniProtKB">
        <authorList>
            <consortium name="RefSeq"/>
        </authorList>
    </citation>
    <scope>IDENTIFICATION</scope>
    <source>
        <tissue evidence="9">Entire body</tissue>
    </source>
</reference>
<comment type="similarity">
    <text evidence="1">Belongs to the aldo/keto reductase family.</text>
</comment>
<dbReference type="PANTHER" id="PTHR43827">
    <property type="entry name" value="2,5-DIKETO-D-GLUCONIC ACID REDUCTASE"/>
    <property type="match status" value="1"/>
</dbReference>
<dbReference type="PROSITE" id="PS00062">
    <property type="entry name" value="ALDOKETO_REDUCTASE_2"/>
    <property type="match status" value="1"/>
</dbReference>
<evidence type="ECO:0000256" key="6">
    <source>
        <dbReference type="PIRSR" id="PIRSR000097-3"/>
    </source>
</evidence>
<sequence length="291" mass="32605">MSCKLQKFKLLSGNEIPAIGFGTFQIRGKQKITEVLELALTSGYRLIDTAAVYGNEQHIGSALKTLLPKYKLKREDIFITSKLSPSDQGPNALAALKTSIENLQCDYLDLYLIHWPGVSGIQAESSDNFKLRNQSWASLVKGVHQGLVKDIGVSNYTVKHLKELFENSYGIKPAVNQVEWHPHYQTKELKKLCDREGIVLQAYSSLGGSNNTQLLAEPIIKSVSLKLNKSPAQILLRWALQQNIAIIPKASNAERIKENINLDFEIPAADMSAILDLNKKRKYAWDPEIIY</sequence>
<evidence type="ECO:0000256" key="3">
    <source>
        <dbReference type="ARBA" id="ARBA00023002"/>
    </source>
</evidence>
<accession>A0A1W4WMC6</accession>
<dbReference type="InterPro" id="IPR023210">
    <property type="entry name" value="NADP_OxRdtase_dom"/>
</dbReference>
<feature type="binding site" evidence="5">
    <location>
        <position position="114"/>
    </location>
    <ligand>
        <name>substrate</name>
    </ligand>
</feature>
<evidence type="ECO:0000259" key="7">
    <source>
        <dbReference type="Pfam" id="PF00248"/>
    </source>
</evidence>
<protein>
    <submittedName>
        <fullName evidence="9">Uncharacterized protein LOC108734282</fullName>
    </submittedName>
</protein>
<evidence type="ECO:0000256" key="1">
    <source>
        <dbReference type="ARBA" id="ARBA00007905"/>
    </source>
</evidence>
<dbReference type="PRINTS" id="PR00069">
    <property type="entry name" value="ALDKETRDTASE"/>
</dbReference>